<evidence type="ECO:0000256" key="1">
    <source>
        <dbReference type="ARBA" id="ARBA00022737"/>
    </source>
</evidence>
<sequence>MGFEIERFVDKVPHSFICLICHEVVRNAKECSLCESLFCTDCITACLEQNGYICPNRCEKSEMQRPGRIVRTNLDDLLIRCKYARNGCGKVDRLGRIEVHELDECTFNCDIKKCANPICNKKEAVESMMLFITPERLSSSDLYVCSIKCAATLDFQLILNTSKTQEEMLRKLQARFMENLQSLVSMNLPISSFYEEELDRSLTVFCPNRIIKDSVELPDGSTYIGQWSTDGRIEGVGVQAWQDGAKYSGEFLNGEKHGFGTKTTSNGQSYSGFWRHNNRSGHGTYNWPSGSSYTGNFKHGDNHGWGKYTWHNGKIYEGEYKNDEKEGFGAMMFPDGRRYVGEWKHNMHHGKGILTNNDGSEYHGEFADDMKHGYGIMKYPDNSKHIGYWELDKLNGIVYFITKDQRKEVQIWRNGQRINLE</sequence>
<organism evidence="2 3">
    <name type="scientific">Stentor coeruleus</name>
    <dbReference type="NCBI Taxonomy" id="5963"/>
    <lineage>
        <taxon>Eukaryota</taxon>
        <taxon>Sar</taxon>
        <taxon>Alveolata</taxon>
        <taxon>Ciliophora</taxon>
        <taxon>Postciliodesmatophora</taxon>
        <taxon>Heterotrichea</taxon>
        <taxon>Heterotrichida</taxon>
        <taxon>Stentoridae</taxon>
        <taxon>Stentor</taxon>
    </lineage>
</organism>
<dbReference type="Pfam" id="PF02493">
    <property type="entry name" value="MORN"/>
    <property type="match status" value="7"/>
</dbReference>
<dbReference type="InterPro" id="IPR013083">
    <property type="entry name" value="Znf_RING/FYVE/PHD"/>
</dbReference>
<dbReference type="PANTHER" id="PTHR23084:SF179">
    <property type="entry name" value="OS10G0565000 PROTEIN"/>
    <property type="match status" value="1"/>
</dbReference>
<comment type="caution">
    <text evidence="2">The sequence shown here is derived from an EMBL/GenBank/DDBJ whole genome shotgun (WGS) entry which is preliminary data.</text>
</comment>
<reference evidence="2 3" key="1">
    <citation type="submission" date="2016-11" db="EMBL/GenBank/DDBJ databases">
        <title>The macronuclear genome of Stentor coeruleus: a giant cell with tiny introns.</title>
        <authorList>
            <person name="Slabodnick M."/>
            <person name="Ruby J.G."/>
            <person name="Reiff S.B."/>
            <person name="Swart E.C."/>
            <person name="Gosai S."/>
            <person name="Prabakaran S."/>
            <person name="Witkowska E."/>
            <person name="Larue G.E."/>
            <person name="Fisher S."/>
            <person name="Freeman R.M."/>
            <person name="Gunawardena J."/>
            <person name="Chu W."/>
            <person name="Stover N.A."/>
            <person name="Gregory B.D."/>
            <person name="Nowacki M."/>
            <person name="Derisi J."/>
            <person name="Roy S.W."/>
            <person name="Marshall W.F."/>
            <person name="Sood P."/>
        </authorList>
    </citation>
    <scope>NUCLEOTIDE SEQUENCE [LARGE SCALE GENOMIC DNA]</scope>
    <source>
        <strain evidence="2">WM001</strain>
    </source>
</reference>
<proteinExistence type="predicted"/>
<keyword evidence="3" id="KW-1185">Reference proteome</keyword>
<name>A0A1R2C4Y7_9CILI</name>
<dbReference type="SMART" id="SM00698">
    <property type="entry name" value="MORN"/>
    <property type="match status" value="7"/>
</dbReference>
<dbReference type="SUPFAM" id="SSF82185">
    <property type="entry name" value="Histone H3 K4-specific methyltransferase SET7/9 N-terminal domain"/>
    <property type="match status" value="2"/>
</dbReference>
<evidence type="ECO:0008006" key="4">
    <source>
        <dbReference type="Google" id="ProtNLM"/>
    </source>
</evidence>
<evidence type="ECO:0000313" key="2">
    <source>
        <dbReference type="EMBL" id="OMJ84076.1"/>
    </source>
</evidence>
<accession>A0A1R2C4Y7</accession>
<dbReference type="Gene3D" id="2.20.110.10">
    <property type="entry name" value="Histone H3 K4-specific methyltransferase SET7/9 N-terminal domain"/>
    <property type="match status" value="4"/>
</dbReference>
<keyword evidence="1" id="KW-0677">Repeat</keyword>
<dbReference type="EMBL" id="MPUH01000281">
    <property type="protein sequence ID" value="OMJ84076.1"/>
    <property type="molecule type" value="Genomic_DNA"/>
</dbReference>
<dbReference type="PANTHER" id="PTHR23084">
    <property type="entry name" value="PHOSPHATIDYLINOSITOL-4-PHOSPHATE 5-KINASE RELATED"/>
    <property type="match status" value="1"/>
</dbReference>
<evidence type="ECO:0000313" key="3">
    <source>
        <dbReference type="Proteomes" id="UP000187209"/>
    </source>
</evidence>
<dbReference type="AlphaFoldDB" id="A0A1R2C4Y7"/>
<protein>
    <recommendedName>
        <fullName evidence="4">RING-type domain-containing protein</fullName>
    </recommendedName>
</protein>
<dbReference type="Proteomes" id="UP000187209">
    <property type="component" value="Unassembled WGS sequence"/>
</dbReference>
<dbReference type="Gene3D" id="3.30.40.10">
    <property type="entry name" value="Zinc/RING finger domain, C3HC4 (zinc finger)"/>
    <property type="match status" value="1"/>
</dbReference>
<gene>
    <name evidence="2" type="ORF">SteCoe_14889</name>
</gene>
<dbReference type="InterPro" id="IPR003409">
    <property type="entry name" value="MORN"/>
</dbReference>
<dbReference type="OrthoDB" id="48314at2759"/>
<dbReference type="SUPFAM" id="SSF57850">
    <property type="entry name" value="RING/U-box"/>
    <property type="match status" value="1"/>
</dbReference>